<feature type="region of interest" description="Disordered" evidence="2">
    <location>
        <begin position="1240"/>
        <end position="1280"/>
    </location>
</feature>
<dbReference type="Pfam" id="PF08238">
    <property type="entry name" value="Sel1"/>
    <property type="match status" value="2"/>
</dbReference>
<feature type="region of interest" description="Disordered" evidence="2">
    <location>
        <begin position="347"/>
        <end position="383"/>
    </location>
</feature>
<organism evidence="3 4">
    <name type="scientific">Linnemannia elongata AG-77</name>
    <dbReference type="NCBI Taxonomy" id="1314771"/>
    <lineage>
        <taxon>Eukaryota</taxon>
        <taxon>Fungi</taxon>
        <taxon>Fungi incertae sedis</taxon>
        <taxon>Mucoromycota</taxon>
        <taxon>Mortierellomycotina</taxon>
        <taxon>Mortierellomycetes</taxon>
        <taxon>Mortierellales</taxon>
        <taxon>Mortierellaceae</taxon>
        <taxon>Linnemannia</taxon>
    </lineage>
</organism>
<feature type="compositionally biased region" description="Acidic residues" evidence="2">
    <location>
        <begin position="1355"/>
        <end position="1365"/>
    </location>
</feature>
<dbReference type="InterPro" id="IPR011990">
    <property type="entry name" value="TPR-like_helical_dom_sf"/>
</dbReference>
<feature type="region of interest" description="Disordered" evidence="2">
    <location>
        <begin position="1319"/>
        <end position="1410"/>
    </location>
</feature>
<feature type="region of interest" description="Disordered" evidence="2">
    <location>
        <begin position="1"/>
        <end position="101"/>
    </location>
</feature>
<accession>A0A197JM75</accession>
<evidence type="ECO:0008006" key="5">
    <source>
        <dbReference type="Google" id="ProtNLM"/>
    </source>
</evidence>
<dbReference type="STRING" id="1314771.A0A197JM75"/>
<feature type="compositionally biased region" description="Low complexity" evidence="2">
    <location>
        <begin position="823"/>
        <end position="851"/>
    </location>
</feature>
<feature type="compositionally biased region" description="Low complexity" evidence="2">
    <location>
        <begin position="34"/>
        <end position="85"/>
    </location>
</feature>
<comment type="similarity">
    <text evidence="1">Belongs to the sel-1 family.</text>
</comment>
<keyword evidence="4" id="KW-1185">Reference proteome</keyword>
<feature type="compositionally biased region" description="Polar residues" evidence="2">
    <location>
        <begin position="86"/>
        <end position="101"/>
    </location>
</feature>
<feature type="compositionally biased region" description="Low complexity" evidence="2">
    <location>
        <begin position="473"/>
        <end position="488"/>
    </location>
</feature>
<name>A0A197JM75_9FUNG</name>
<feature type="compositionally biased region" description="Polar residues" evidence="2">
    <location>
        <begin position="15"/>
        <end position="33"/>
    </location>
</feature>
<dbReference type="Proteomes" id="UP000078512">
    <property type="component" value="Unassembled WGS sequence"/>
</dbReference>
<dbReference type="PANTHER" id="PTHR11102:SF160">
    <property type="entry name" value="ERAD-ASSOCIATED E3 UBIQUITIN-PROTEIN LIGASE COMPONENT HRD3"/>
    <property type="match status" value="1"/>
</dbReference>
<feature type="compositionally biased region" description="Basic and acidic residues" evidence="2">
    <location>
        <begin position="719"/>
        <end position="735"/>
    </location>
</feature>
<feature type="compositionally biased region" description="Low complexity" evidence="2">
    <location>
        <begin position="1"/>
        <end position="14"/>
    </location>
</feature>
<feature type="compositionally biased region" description="Low complexity" evidence="2">
    <location>
        <begin position="399"/>
        <end position="433"/>
    </location>
</feature>
<feature type="region of interest" description="Disordered" evidence="2">
    <location>
        <begin position="467"/>
        <end position="488"/>
    </location>
</feature>
<feature type="compositionally biased region" description="Polar residues" evidence="2">
    <location>
        <begin position="543"/>
        <end position="573"/>
    </location>
</feature>
<feature type="compositionally biased region" description="Low complexity" evidence="2">
    <location>
        <begin position="1769"/>
        <end position="1809"/>
    </location>
</feature>
<feature type="compositionally biased region" description="Pro residues" evidence="2">
    <location>
        <begin position="524"/>
        <end position="534"/>
    </location>
</feature>
<dbReference type="PANTHER" id="PTHR11102">
    <property type="entry name" value="SEL-1-LIKE PROTEIN"/>
    <property type="match status" value="1"/>
</dbReference>
<feature type="compositionally biased region" description="Low complexity" evidence="2">
    <location>
        <begin position="1319"/>
        <end position="1335"/>
    </location>
</feature>
<protein>
    <recommendedName>
        <fullName evidence="5">HCP-like protein</fullName>
    </recommendedName>
</protein>
<feature type="compositionally biased region" description="Basic and acidic residues" evidence="2">
    <location>
        <begin position="278"/>
        <end position="290"/>
    </location>
</feature>
<feature type="region of interest" description="Disordered" evidence="2">
    <location>
        <begin position="933"/>
        <end position="968"/>
    </location>
</feature>
<feature type="compositionally biased region" description="Low complexity" evidence="2">
    <location>
        <begin position="859"/>
        <end position="875"/>
    </location>
</feature>
<feature type="compositionally biased region" description="Low complexity" evidence="2">
    <location>
        <begin position="797"/>
        <end position="812"/>
    </location>
</feature>
<feature type="compositionally biased region" description="Polar residues" evidence="2">
    <location>
        <begin position="1371"/>
        <end position="1395"/>
    </location>
</feature>
<reference evidence="3 4" key="1">
    <citation type="submission" date="2016-05" db="EMBL/GenBank/DDBJ databases">
        <title>Genome sequencing reveals origins of a unique bacterial endosymbiosis in the earliest lineages of terrestrial Fungi.</title>
        <authorList>
            <consortium name="DOE Joint Genome Institute"/>
            <person name="Uehling J."/>
            <person name="Gryganskyi A."/>
            <person name="Hameed K."/>
            <person name="Tschaplinski T."/>
            <person name="Misztal P."/>
            <person name="Wu S."/>
            <person name="Desiro A."/>
            <person name="Vande Pol N."/>
            <person name="Du Z.-Y."/>
            <person name="Zienkiewicz A."/>
            <person name="Zienkiewicz K."/>
            <person name="Morin E."/>
            <person name="Tisserant E."/>
            <person name="Splivallo R."/>
            <person name="Hainaut M."/>
            <person name="Henrissat B."/>
            <person name="Ohm R."/>
            <person name="Kuo A."/>
            <person name="Yan J."/>
            <person name="Lipzen A."/>
            <person name="Nolan M."/>
            <person name="Labutti K."/>
            <person name="Barry K."/>
            <person name="Goldstein A."/>
            <person name="Labbe J."/>
            <person name="Schadt C."/>
            <person name="Tuskan G."/>
            <person name="Grigoriev I."/>
            <person name="Martin F."/>
            <person name="Vilgalys R."/>
            <person name="Bonito G."/>
        </authorList>
    </citation>
    <scope>NUCLEOTIDE SEQUENCE [LARGE SCALE GENOMIC DNA]</scope>
    <source>
        <strain evidence="3 4">AG-77</strain>
    </source>
</reference>
<dbReference type="SMART" id="SM00671">
    <property type="entry name" value="SEL1"/>
    <property type="match status" value="2"/>
</dbReference>
<feature type="compositionally biased region" description="Low complexity" evidence="2">
    <location>
        <begin position="1003"/>
        <end position="1020"/>
    </location>
</feature>
<dbReference type="SUPFAM" id="SSF81901">
    <property type="entry name" value="HCP-like"/>
    <property type="match status" value="1"/>
</dbReference>
<feature type="compositionally biased region" description="Basic and acidic residues" evidence="2">
    <location>
        <begin position="1730"/>
        <end position="1759"/>
    </location>
</feature>
<sequence length="1854" mass="196602">MLHSISLSSRTASSTPAISSSYPNKNKNTQLKSTRTPASTTATTTAAFNTAPISSLSPSSPQPLSSSSSTPASYSPPSTGGTSSTKAIFQPTSSSTNCPHTSPVPWSQYQYHNLNLPSPSPAGHRPFTIRNNTHKVRPDLHRRLSSSGFCTFSSPSPLLLPPTLSSSCSTASLLLSRSPRRLYAAQQQHSLGLTATRSSKPGVQTGALVGIKGASDTAHFLDERGQPQLLKLSSHHQPLLPPSSSLPPWLSAAGGGGRAASGDRLQQLCHQHQQGRTRHGEDDHSDRAESSKIAHGWIEKSRQCSTDLQNTTSDATTSIIVTAETTMATSMAVGGLSRFSSMIEVEGKTGNSQDGGEGQVGANEGFHGTDGNEGFHSDDAGNDDAVRWNAAKMATADVPQQPQQLPTSPLTPIPTDALQKSSSSTSFPSLLSSLQQQQQQISFSDSSDCMTPPPSPSQFVIASTYDCSPDQQPPVTTITTSPTTAMPTTTTIPLIGEVIGPTLLMHDTNLEDQQQQQQQAVIHPPAPRSKPKPYPIATKSLPRRTNSLGLSHNSSTSTEAQQPDSFSTESNNSTDCITQPGTCGVNGDFLKVFAAGYWKNGDSGGESGCSSDEEEARDSGVVLESWDQPLLQHQRDQSQQQHGIRSSGEAIPHKPETNPKPQPLRQPFPSFDQLFQPNLDLLDPQILRRGPSDQKSQRRQRCQSMIYPQTPRETELDETASRSNDDTDSCIKDHSTLTLNSTSNIRVQPEPSGSSTASKADLKATRRSKRVASMSISRDQHQHPFMGAHGLPPLPPLATSTSGTFNTTTTTTLKPQRSSFFCSPSLHDSASDNSSNSSGSSTSRDSTARRPSQPPSNDSTGSLSSAFTSSTSTATIPLTRPSSPPDQHHGQFQSLAGSFAHGMPFSNMLDLATAKAENITGLYFAKQMNNQTKRDSMEGSAGHHQQEDGKDGQPWKRTRAVTSTGSPVVDYSSVPTAADLGKTSTPTTLALDGARISGSSLSATTLSTSATPATTDATTSQGGPMAPAKGLHRRSHSASHFFHLSSLKHHSPGQFNLALCYEHGQGGVEQDLTKALYFYQQAADQGHTKASYNLGCICYNQGEISKAMAWFESAGKCSVQGLMADPGVLSSTSSSTSAGSVRKASGPILECPIPKATILPHELEDMLMMGDHSSGPEGGAGGGGPFVAYLPAVLCLALLCRQGVQTREGEVILRRDPDQAVALLQRLLNRAPARMLNKLERGGHHQQSRPQLHQQRSSSSMSATGVSSRISTSANRNPRKRASLQVLPTLQQQQQHGATTAASSSILSTSCPQLPLGLSSSMSSLSSSCSASTKLAGRGGGGGSVRVKRPSTVEDAVDDDDDDYEGAFPSNDPSGNNTTQDPRHSSGSRQRSFVNSEEEHEDEEEELHGSDVHEAWSVTLAQQLLKAWQQPSQPQPQPQSQPQPSSLQGQTATTPAPVLMEQGRIQQRIVRHHLLYITNPTLGKNFYNLGVLYDLYLGHAQIAQRCYRSAYQNCQPCLLPSPTPTTVPVQSNAFEQCSATTGSGGGAGIGGGQAKQLAGLVTRINSAWNLGVLHAKHQEWSRAKSWFLKAQQDVLAHERIVEACSSAVAAAGAESVAAEHQNLRRRGSRSGGEKGMVSDLTALLMKQGGTDGGEETAEWSSKVEEFLSLGNGGASEMKQKRAAVSKTKNGGPNIQPEEEDDESKTRRRSLVNVLPSPAPGGQSNINARGGRGERRGRSGGRDGCNGEREDSLVPKDSPRSRHAREHGLMMHLSASSSAGSSSLSSKTMGGGASAAAKSGKKSTASFSSRGGEGVSGNGGSGGSDGIRTDASKVAWVLRWVESNMDSTSSSSLSL</sequence>
<dbReference type="InterPro" id="IPR006597">
    <property type="entry name" value="Sel1-like"/>
</dbReference>
<feature type="region of interest" description="Disordered" evidence="2">
    <location>
        <begin position="395"/>
        <end position="433"/>
    </location>
</feature>
<dbReference type="EMBL" id="KV442078">
    <property type="protein sequence ID" value="OAQ25469.1"/>
    <property type="molecule type" value="Genomic_DNA"/>
</dbReference>
<feature type="compositionally biased region" description="Low complexity" evidence="2">
    <location>
        <begin position="1257"/>
        <end position="1268"/>
    </location>
</feature>
<feature type="region of interest" description="Disordered" evidence="2">
    <location>
        <begin position="1672"/>
        <end position="1827"/>
    </location>
</feature>
<feature type="compositionally biased region" description="Polar residues" evidence="2">
    <location>
        <begin position="813"/>
        <end position="822"/>
    </location>
</feature>
<feature type="region of interest" description="Disordered" evidence="2">
    <location>
        <begin position="511"/>
        <end position="573"/>
    </location>
</feature>
<feature type="region of interest" description="Disordered" evidence="2">
    <location>
        <begin position="1003"/>
        <end position="1031"/>
    </location>
</feature>
<evidence type="ECO:0000256" key="2">
    <source>
        <dbReference type="SAM" id="MobiDB-lite"/>
    </source>
</evidence>
<evidence type="ECO:0000313" key="4">
    <source>
        <dbReference type="Proteomes" id="UP000078512"/>
    </source>
</evidence>
<feature type="compositionally biased region" description="Acidic residues" evidence="2">
    <location>
        <begin position="1396"/>
        <end position="1406"/>
    </location>
</feature>
<feature type="compositionally biased region" description="Polar residues" evidence="2">
    <location>
        <begin position="736"/>
        <end position="758"/>
    </location>
</feature>
<proteinExistence type="inferred from homology"/>
<feature type="region of interest" description="Disordered" evidence="2">
    <location>
        <begin position="1428"/>
        <end position="1452"/>
    </location>
</feature>
<dbReference type="Gene3D" id="1.25.40.10">
    <property type="entry name" value="Tetratricopeptide repeat domain"/>
    <property type="match status" value="1"/>
</dbReference>
<evidence type="ECO:0000256" key="1">
    <source>
        <dbReference type="ARBA" id="ARBA00038101"/>
    </source>
</evidence>
<evidence type="ECO:0000313" key="3">
    <source>
        <dbReference type="EMBL" id="OAQ25469.1"/>
    </source>
</evidence>
<dbReference type="OrthoDB" id="2402420at2759"/>
<feature type="compositionally biased region" description="Gly residues" evidence="2">
    <location>
        <begin position="1810"/>
        <end position="1824"/>
    </location>
</feature>
<dbReference type="InterPro" id="IPR050767">
    <property type="entry name" value="Sel1_AlgK"/>
</dbReference>
<feature type="compositionally biased region" description="Low complexity" evidence="2">
    <location>
        <begin position="632"/>
        <end position="642"/>
    </location>
</feature>
<gene>
    <name evidence="3" type="ORF">K457DRAFT_23091</name>
</gene>
<feature type="region of interest" description="Disordered" evidence="2">
    <location>
        <begin position="632"/>
        <end position="892"/>
    </location>
</feature>
<feature type="region of interest" description="Disordered" evidence="2">
    <location>
        <begin position="235"/>
        <end position="290"/>
    </location>
</feature>
<feature type="compositionally biased region" description="Basic and acidic residues" evidence="2">
    <location>
        <begin position="944"/>
        <end position="954"/>
    </location>
</feature>